<feature type="transmembrane region" description="Helical" evidence="6">
    <location>
        <begin position="143"/>
        <end position="169"/>
    </location>
</feature>
<name>A0A9X1MK73_9BACT</name>
<evidence type="ECO:0000313" key="9">
    <source>
        <dbReference type="Proteomes" id="UP001139103"/>
    </source>
</evidence>
<keyword evidence="4 6" id="KW-0472">Membrane</keyword>
<keyword evidence="9" id="KW-1185">Reference proteome</keyword>
<dbReference type="Pfam" id="PF00916">
    <property type="entry name" value="Sulfate_transp"/>
    <property type="match status" value="1"/>
</dbReference>
<organism evidence="8 9">
    <name type="scientific">Blastopirellula sediminis</name>
    <dbReference type="NCBI Taxonomy" id="2894196"/>
    <lineage>
        <taxon>Bacteria</taxon>
        <taxon>Pseudomonadati</taxon>
        <taxon>Planctomycetota</taxon>
        <taxon>Planctomycetia</taxon>
        <taxon>Pirellulales</taxon>
        <taxon>Pirellulaceae</taxon>
        <taxon>Blastopirellula</taxon>
    </lineage>
</organism>
<proteinExistence type="predicted"/>
<feature type="domain" description="SLC26A/SulP transporter" evidence="7">
    <location>
        <begin position="25"/>
        <end position="416"/>
    </location>
</feature>
<feature type="transmembrane region" description="Helical" evidence="6">
    <location>
        <begin position="357"/>
        <end position="389"/>
    </location>
</feature>
<feature type="transmembrane region" description="Helical" evidence="6">
    <location>
        <begin position="29"/>
        <end position="48"/>
    </location>
</feature>
<feature type="region of interest" description="Disordered" evidence="5">
    <location>
        <begin position="539"/>
        <end position="558"/>
    </location>
</feature>
<evidence type="ECO:0000256" key="4">
    <source>
        <dbReference type="ARBA" id="ARBA00023136"/>
    </source>
</evidence>
<evidence type="ECO:0000256" key="5">
    <source>
        <dbReference type="SAM" id="MobiDB-lite"/>
    </source>
</evidence>
<feature type="transmembrane region" description="Helical" evidence="6">
    <location>
        <begin position="83"/>
        <end position="101"/>
    </location>
</feature>
<dbReference type="Gene3D" id="3.30.750.24">
    <property type="entry name" value="STAS domain"/>
    <property type="match status" value="1"/>
</dbReference>
<feature type="transmembrane region" description="Helical" evidence="6">
    <location>
        <begin position="317"/>
        <end position="337"/>
    </location>
</feature>
<keyword evidence="3 6" id="KW-1133">Transmembrane helix</keyword>
<feature type="transmembrane region" description="Helical" evidence="6">
    <location>
        <begin position="410"/>
        <end position="443"/>
    </location>
</feature>
<feature type="transmembrane region" description="Helical" evidence="6">
    <location>
        <begin position="54"/>
        <end position="71"/>
    </location>
</feature>
<evidence type="ECO:0000259" key="7">
    <source>
        <dbReference type="Pfam" id="PF00916"/>
    </source>
</evidence>
<dbReference type="GO" id="GO:0055085">
    <property type="term" value="P:transmembrane transport"/>
    <property type="evidence" value="ECO:0007669"/>
    <property type="project" value="InterPro"/>
</dbReference>
<dbReference type="InterPro" id="IPR036513">
    <property type="entry name" value="STAS_dom_sf"/>
</dbReference>
<feature type="transmembrane region" description="Helical" evidence="6">
    <location>
        <begin position="189"/>
        <end position="208"/>
    </location>
</feature>
<comment type="caution">
    <text evidence="8">The sequence shown here is derived from an EMBL/GenBank/DDBJ whole genome shotgun (WGS) entry which is preliminary data.</text>
</comment>
<dbReference type="InterPro" id="IPR001902">
    <property type="entry name" value="SLC26A/SulP_fam"/>
</dbReference>
<evidence type="ECO:0000313" key="8">
    <source>
        <dbReference type="EMBL" id="MCC9626974.1"/>
    </source>
</evidence>
<dbReference type="AlphaFoldDB" id="A0A9X1MK73"/>
<feature type="transmembrane region" description="Helical" evidence="6">
    <location>
        <begin position="278"/>
        <end position="296"/>
    </location>
</feature>
<reference evidence="8" key="1">
    <citation type="submission" date="2021-11" db="EMBL/GenBank/DDBJ databases">
        <title>Genome sequence.</title>
        <authorList>
            <person name="Sun Q."/>
        </authorList>
    </citation>
    <scope>NUCLEOTIDE SEQUENCE</scope>
    <source>
        <strain evidence="8">JC732</strain>
    </source>
</reference>
<evidence type="ECO:0000256" key="3">
    <source>
        <dbReference type="ARBA" id="ARBA00022989"/>
    </source>
</evidence>
<protein>
    <submittedName>
        <fullName evidence="8">SulP family inorganic anion transporter</fullName>
    </submittedName>
</protein>
<dbReference type="Proteomes" id="UP001139103">
    <property type="component" value="Unassembled WGS sequence"/>
</dbReference>
<dbReference type="RefSeq" id="WP_230214532.1">
    <property type="nucleotide sequence ID" value="NZ_JAJKFT010000002.1"/>
</dbReference>
<gene>
    <name evidence="8" type="ORF">LOC68_01015</name>
</gene>
<evidence type="ECO:0000256" key="2">
    <source>
        <dbReference type="ARBA" id="ARBA00022692"/>
    </source>
</evidence>
<accession>A0A9X1MK73</accession>
<evidence type="ECO:0000256" key="6">
    <source>
        <dbReference type="SAM" id="Phobius"/>
    </source>
</evidence>
<sequence length="558" mass="60523">MATDSNALQDQEIPIGSLKNLGKYLKFDLVSGFLVFLIALPLCLAISLASGYPAIAGIFTAVIGGLVATFISDSELSIKGPAAGLIVIALGCMNEFGYTGGQDPAADMQAYKMALGVGMAAAAVQILFAIFRTGILGEFFPTAAVHGMLAAIGVIIIAKQIPVAVGLSAKGEPLELLREIPDKLMHMNPEIGLIGAISLLILFGLPLIKNKYVKLVPAQLVVILVAIPLGMYFDLAHDHTYTLHHHVYEVGEQHLVSVPFNILNAITFPDFSGLQNAFAWKWVAMYALIGSLESLLSAKAVDMIDPWKRKTNLDRDLVAVGVGNLIASFIGGLPMISEIVRSRANIDNGARTRFANLFHGLFLLGCVALLPSVIHQIPLAALAAMLIYTGFRLAHPREFVHVFKVGREQFVIYVTTLVAVLATDLLIGVGIGIALKFCIHIFNGAPLKSLFLPEIEVLEEQDGTYRIVAANSVVFSNWLAFRRKIVEAGLVQRHNVSVDLTDARLVDHTVMEKLHELERDFEREGLQLKIIGLDNHQPLSAHPHAARKRPQLPLDPTS</sequence>
<evidence type="ECO:0000256" key="1">
    <source>
        <dbReference type="ARBA" id="ARBA00004141"/>
    </source>
</evidence>
<keyword evidence="2 6" id="KW-0812">Transmembrane</keyword>
<dbReference type="GO" id="GO:0016020">
    <property type="term" value="C:membrane"/>
    <property type="evidence" value="ECO:0007669"/>
    <property type="project" value="UniProtKB-SubCell"/>
</dbReference>
<dbReference type="PANTHER" id="PTHR11814">
    <property type="entry name" value="SULFATE TRANSPORTER"/>
    <property type="match status" value="1"/>
</dbReference>
<dbReference type="InterPro" id="IPR011547">
    <property type="entry name" value="SLC26A/SulP_dom"/>
</dbReference>
<feature type="transmembrane region" description="Helical" evidence="6">
    <location>
        <begin position="215"/>
        <end position="233"/>
    </location>
</feature>
<dbReference type="EMBL" id="JAJKFT010000002">
    <property type="protein sequence ID" value="MCC9626974.1"/>
    <property type="molecule type" value="Genomic_DNA"/>
</dbReference>
<feature type="transmembrane region" description="Helical" evidence="6">
    <location>
        <begin position="113"/>
        <end position="131"/>
    </location>
</feature>
<comment type="subcellular location">
    <subcellularLocation>
        <location evidence="1">Membrane</location>
        <topology evidence="1">Multi-pass membrane protein</topology>
    </subcellularLocation>
</comment>